<dbReference type="EMBL" id="CM009295">
    <property type="protein sequence ID" value="RQO91608.1"/>
    <property type="molecule type" value="Genomic_DNA"/>
</dbReference>
<dbReference type="InParanoid" id="A0A3N7GDZ2"/>
<accession>A0A3N7GDZ2</accession>
<evidence type="ECO:0000313" key="2">
    <source>
        <dbReference type="Proteomes" id="UP000006729"/>
    </source>
</evidence>
<gene>
    <name evidence="1" type="ORF">POPTR_006G122650</name>
</gene>
<proteinExistence type="predicted"/>
<dbReference type="Proteomes" id="UP000006729">
    <property type="component" value="Chromosome 6"/>
</dbReference>
<protein>
    <submittedName>
        <fullName evidence="1">Uncharacterized protein</fullName>
    </submittedName>
</protein>
<reference evidence="1 2" key="1">
    <citation type="journal article" date="2006" name="Science">
        <title>The genome of black cottonwood, Populus trichocarpa (Torr. &amp; Gray).</title>
        <authorList>
            <person name="Tuskan G.A."/>
            <person name="Difazio S."/>
            <person name="Jansson S."/>
            <person name="Bohlmann J."/>
            <person name="Grigoriev I."/>
            <person name="Hellsten U."/>
            <person name="Putnam N."/>
            <person name="Ralph S."/>
            <person name="Rombauts S."/>
            <person name="Salamov A."/>
            <person name="Schein J."/>
            <person name="Sterck L."/>
            <person name="Aerts A."/>
            <person name="Bhalerao R.R."/>
            <person name="Bhalerao R.P."/>
            <person name="Blaudez D."/>
            <person name="Boerjan W."/>
            <person name="Brun A."/>
            <person name="Brunner A."/>
            <person name="Busov V."/>
            <person name="Campbell M."/>
            <person name="Carlson J."/>
            <person name="Chalot M."/>
            <person name="Chapman J."/>
            <person name="Chen G.L."/>
            <person name="Cooper D."/>
            <person name="Coutinho P.M."/>
            <person name="Couturier J."/>
            <person name="Covert S."/>
            <person name="Cronk Q."/>
            <person name="Cunningham R."/>
            <person name="Davis J."/>
            <person name="Degroeve S."/>
            <person name="Dejardin A."/>
            <person name="Depamphilis C."/>
            <person name="Detter J."/>
            <person name="Dirks B."/>
            <person name="Dubchak I."/>
            <person name="Duplessis S."/>
            <person name="Ehlting J."/>
            <person name="Ellis B."/>
            <person name="Gendler K."/>
            <person name="Goodstein D."/>
            <person name="Gribskov M."/>
            <person name="Grimwood J."/>
            <person name="Groover A."/>
            <person name="Gunter L."/>
            <person name="Hamberger B."/>
            <person name="Heinze B."/>
            <person name="Helariutta Y."/>
            <person name="Henrissat B."/>
            <person name="Holligan D."/>
            <person name="Holt R."/>
            <person name="Huang W."/>
            <person name="Islam-Faridi N."/>
            <person name="Jones S."/>
            <person name="Jones-Rhoades M."/>
            <person name="Jorgensen R."/>
            <person name="Joshi C."/>
            <person name="Kangasjarvi J."/>
            <person name="Karlsson J."/>
            <person name="Kelleher C."/>
            <person name="Kirkpatrick R."/>
            <person name="Kirst M."/>
            <person name="Kohler A."/>
            <person name="Kalluri U."/>
            <person name="Larimer F."/>
            <person name="Leebens-Mack J."/>
            <person name="Leple J.C."/>
            <person name="Locascio P."/>
            <person name="Lou Y."/>
            <person name="Lucas S."/>
            <person name="Martin F."/>
            <person name="Montanini B."/>
            <person name="Napoli C."/>
            <person name="Nelson D.R."/>
            <person name="Nelson C."/>
            <person name="Nieminen K."/>
            <person name="Nilsson O."/>
            <person name="Pereda V."/>
            <person name="Peter G."/>
            <person name="Philippe R."/>
            <person name="Pilate G."/>
            <person name="Poliakov A."/>
            <person name="Razumovskaya J."/>
            <person name="Richardson P."/>
            <person name="Rinaldi C."/>
            <person name="Ritland K."/>
            <person name="Rouze P."/>
            <person name="Ryaboy D."/>
            <person name="Schmutz J."/>
            <person name="Schrader J."/>
            <person name="Segerman B."/>
            <person name="Shin H."/>
            <person name="Siddiqui A."/>
            <person name="Sterky F."/>
            <person name="Terry A."/>
            <person name="Tsai C.J."/>
            <person name="Uberbacher E."/>
            <person name="Unneberg P."/>
            <person name="Vahala J."/>
            <person name="Wall K."/>
            <person name="Wessler S."/>
            <person name="Yang G."/>
            <person name="Yin T."/>
            <person name="Douglas C."/>
            <person name="Marra M."/>
            <person name="Sandberg G."/>
            <person name="Van de Peer Y."/>
            <person name="Rokhsar D."/>
        </authorList>
    </citation>
    <scope>NUCLEOTIDE SEQUENCE [LARGE SCALE GENOMIC DNA]</scope>
    <source>
        <strain evidence="2">cv. Nisqually</strain>
    </source>
</reference>
<sequence>MICHSSYFSASDSCNLLQVYPLRDGYVKNIWRSMGFSVAVVDSGGW</sequence>
<organism evidence="1 2">
    <name type="scientific">Populus trichocarpa</name>
    <name type="common">Western balsam poplar</name>
    <name type="synonym">Populus balsamifera subsp. trichocarpa</name>
    <dbReference type="NCBI Taxonomy" id="3694"/>
    <lineage>
        <taxon>Eukaryota</taxon>
        <taxon>Viridiplantae</taxon>
        <taxon>Streptophyta</taxon>
        <taxon>Embryophyta</taxon>
        <taxon>Tracheophyta</taxon>
        <taxon>Spermatophyta</taxon>
        <taxon>Magnoliopsida</taxon>
        <taxon>eudicotyledons</taxon>
        <taxon>Gunneridae</taxon>
        <taxon>Pentapetalae</taxon>
        <taxon>rosids</taxon>
        <taxon>fabids</taxon>
        <taxon>Malpighiales</taxon>
        <taxon>Salicaceae</taxon>
        <taxon>Saliceae</taxon>
        <taxon>Populus</taxon>
    </lineage>
</organism>
<name>A0A3N7GDZ2_POPTR</name>
<evidence type="ECO:0000313" key="1">
    <source>
        <dbReference type="EMBL" id="RQO91608.1"/>
    </source>
</evidence>
<dbReference type="AlphaFoldDB" id="A0A3N7GDZ2"/>
<keyword evidence="2" id="KW-1185">Reference proteome</keyword>